<organism evidence="3 4">
    <name type="scientific">Rhizophagus irregularis</name>
    <dbReference type="NCBI Taxonomy" id="588596"/>
    <lineage>
        <taxon>Eukaryota</taxon>
        <taxon>Fungi</taxon>
        <taxon>Fungi incertae sedis</taxon>
        <taxon>Mucoromycota</taxon>
        <taxon>Glomeromycotina</taxon>
        <taxon>Glomeromycetes</taxon>
        <taxon>Glomerales</taxon>
        <taxon>Glomeraceae</taxon>
        <taxon>Rhizophagus</taxon>
    </lineage>
</organism>
<feature type="compositionally biased region" description="Basic and acidic residues" evidence="2">
    <location>
        <begin position="59"/>
        <end position="71"/>
    </location>
</feature>
<evidence type="ECO:0000256" key="1">
    <source>
        <dbReference type="SAM" id="Coils"/>
    </source>
</evidence>
<dbReference type="Proteomes" id="UP000232722">
    <property type="component" value="Unassembled WGS sequence"/>
</dbReference>
<dbReference type="AlphaFoldDB" id="A0A2N0PMT6"/>
<dbReference type="VEuPathDB" id="FungiDB:FUN_012509"/>
<feature type="region of interest" description="Disordered" evidence="2">
    <location>
        <begin position="1"/>
        <end position="132"/>
    </location>
</feature>
<accession>A0A2N0PMT6</accession>
<name>A0A2N0PMT6_9GLOM</name>
<feature type="coiled-coil region" evidence="1">
    <location>
        <begin position="134"/>
        <end position="161"/>
    </location>
</feature>
<feature type="region of interest" description="Disordered" evidence="2">
    <location>
        <begin position="288"/>
        <end position="307"/>
    </location>
</feature>
<keyword evidence="1" id="KW-0175">Coiled coil</keyword>
<dbReference type="EMBL" id="LLXJ01000575">
    <property type="protein sequence ID" value="PKC08111.1"/>
    <property type="molecule type" value="Genomic_DNA"/>
</dbReference>
<feature type="compositionally biased region" description="Basic and acidic residues" evidence="2">
    <location>
        <begin position="103"/>
        <end position="132"/>
    </location>
</feature>
<reference evidence="3 4" key="2">
    <citation type="submission" date="2017-09" db="EMBL/GenBank/DDBJ databases">
        <title>Extensive intraspecific genome diversity in a model arbuscular mycorrhizal fungus.</title>
        <authorList>
            <person name="Chen E.C."/>
            <person name="Morin E."/>
            <person name="Beaudet D."/>
            <person name="Noel J."/>
            <person name="Ndikumana S."/>
            <person name="Charron P."/>
            <person name="St-Onge C."/>
            <person name="Giorgi J."/>
            <person name="Grigoriev I.V."/>
            <person name="Roux C."/>
            <person name="Martin F.M."/>
            <person name="Corradi N."/>
        </authorList>
    </citation>
    <scope>NUCLEOTIDE SEQUENCE [LARGE SCALE GENOMIC DNA]</scope>
    <source>
        <strain evidence="3 4">A5</strain>
    </source>
</reference>
<evidence type="ECO:0000313" key="4">
    <source>
        <dbReference type="Proteomes" id="UP000232722"/>
    </source>
</evidence>
<evidence type="ECO:0000313" key="3">
    <source>
        <dbReference type="EMBL" id="PKC08111.1"/>
    </source>
</evidence>
<reference evidence="3 4" key="1">
    <citation type="submission" date="2016-04" db="EMBL/GenBank/DDBJ databases">
        <title>Genome analyses suggest a sexual origin of heterokaryosis in a supposedly ancient asexual fungus.</title>
        <authorList>
            <person name="Ropars J."/>
            <person name="Sedzielewska K."/>
            <person name="Noel J."/>
            <person name="Charron P."/>
            <person name="Farinelli L."/>
            <person name="Marton T."/>
            <person name="Kruger M."/>
            <person name="Pelin A."/>
            <person name="Brachmann A."/>
            <person name="Corradi N."/>
        </authorList>
    </citation>
    <scope>NUCLEOTIDE SEQUENCE [LARGE SCALE GENOMIC DNA]</scope>
    <source>
        <strain evidence="3 4">A5</strain>
    </source>
</reference>
<feature type="compositionally biased region" description="Basic and acidic residues" evidence="2">
    <location>
        <begin position="42"/>
        <end position="51"/>
    </location>
</feature>
<feature type="compositionally biased region" description="Low complexity" evidence="2">
    <location>
        <begin position="72"/>
        <end position="102"/>
    </location>
</feature>
<feature type="compositionally biased region" description="Basic residues" evidence="2">
    <location>
        <begin position="298"/>
        <end position="307"/>
    </location>
</feature>
<gene>
    <name evidence="3" type="ORF">RhiirA5_417352</name>
</gene>
<evidence type="ECO:0000256" key="2">
    <source>
        <dbReference type="SAM" id="MobiDB-lite"/>
    </source>
</evidence>
<comment type="caution">
    <text evidence="3">The sequence shown here is derived from an EMBL/GenBank/DDBJ whole genome shotgun (WGS) entry which is preliminary data.</text>
</comment>
<sequence length="307" mass="36538">MKNMKNYKSYSYRRDSSPPSRSSRDRIQISRSGRDSSPPFRLSKDRTRSGRDSLSPSRSSRDRSQISRSGRDSSSPSRSSRGRSQISRGRSQVSRSRSQTLRSSRDRSKEKRGDNYEGRRHEGRDNRYRSREEGRDYEAEIMELRLTVSELSKEIKEVREVQAHNQDQTAIEHRLKIRSSLSPKPLEYTKRFWKNMKPMDHRYKKSFRDEVVQILKGLDSSLSIDLFDYKKKWTEIEKDVLREIIPVIKKAMDNRFQYTDTELKKVLQNYHRHQRDAYTISTKPLKLKANKQRVGTNSRRKDKKERR</sequence>
<proteinExistence type="predicted"/>
<dbReference type="VEuPathDB" id="FungiDB:RhiirA1_401463"/>
<protein>
    <submittedName>
        <fullName evidence="3">Uncharacterized protein</fullName>
    </submittedName>
</protein>
<feature type="compositionally biased region" description="Basic and acidic residues" evidence="2">
    <location>
        <begin position="12"/>
        <end position="34"/>
    </location>
</feature>